<dbReference type="EMBL" id="JASBWR010000093">
    <property type="protein sequence ID" value="KAJ9096514.1"/>
    <property type="molecule type" value="Genomic_DNA"/>
</dbReference>
<keyword evidence="2" id="KW-1185">Reference proteome</keyword>
<evidence type="ECO:0000313" key="2">
    <source>
        <dbReference type="Proteomes" id="UP001241377"/>
    </source>
</evidence>
<sequence length="264" mass="29668">MSALDLKALSIFINTPVSQDMIHKLVVSTLQVLPCGNTLEPIPGKDRTLPSLMTFLTKLVRYTNVYTGTLMATLVLLNRLKTKLPKNPQGLACTRHRILLSCLILSAKFHNDSSPKNIHWAKYTEGLFSVKDINLMERQLLYLLNWNVEVLNEEMIDLLDQFLQPIRDDLVRTAKMRKWVQSQRNTTPLSPPPSVPVARPGTPVMSRSSSNSSTLSLHTRQVSTTLISSISSAETSPTYTVDPKIEYAALNEQQKLNRLIQSLT</sequence>
<proteinExistence type="predicted"/>
<evidence type="ECO:0000313" key="1">
    <source>
        <dbReference type="EMBL" id="KAJ9096514.1"/>
    </source>
</evidence>
<organism evidence="1 2">
    <name type="scientific">Naganishia cerealis</name>
    <dbReference type="NCBI Taxonomy" id="610337"/>
    <lineage>
        <taxon>Eukaryota</taxon>
        <taxon>Fungi</taxon>
        <taxon>Dikarya</taxon>
        <taxon>Basidiomycota</taxon>
        <taxon>Agaricomycotina</taxon>
        <taxon>Tremellomycetes</taxon>
        <taxon>Filobasidiales</taxon>
        <taxon>Filobasidiaceae</taxon>
        <taxon>Naganishia</taxon>
    </lineage>
</organism>
<dbReference type="Proteomes" id="UP001241377">
    <property type="component" value="Unassembled WGS sequence"/>
</dbReference>
<reference evidence="1" key="1">
    <citation type="submission" date="2023-04" db="EMBL/GenBank/DDBJ databases">
        <title>Draft Genome sequencing of Naganishia species isolated from polar environments using Oxford Nanopore Technology.</title>
        <authorList>
            <person name="Leo P."/>
            <person name="Venkateswaran K."/>
        </authorList>
    </citation>
    <scope>NUCLEOTIDE SEQUENCE</scope>
    <source>
        <strain evidence="1">MNA-CCFEE 5261</strain>
    </source>
</reference>
<gene>
    <name evidence="1" type="ORF">QFC19_007168</name>
</gene>
<name>A0ACC2VBG3_9TREE</name>
<protein>
    <submittedName>
        <fullName evidence="1">Uncharacterized protein</fullName>
    </submittedName>
</protein>
<comment type="caution">
    <text evidence="1">The sequence shown here is derived from an EMBL/GenBank/DDBJ whole genome shotgun (WGS) entry which is preliminary data.</text>
</comment>
<accession>A0ACC2VBG3</accession>